<gene>
    <name evidence="1" type="ORF">IWW38_006083</name>
</gene>
<accession>A0ACC1LTB3</accession>
<name>A0ACC1LTB3_9FUNG</name>
<reference evidence="1" key="1">
    <citation type="submission" date="2022-07" db="EMBL/GenBank/DDBJ databases">
        <title>Phylogenomic reconstructions and comparative analyses of Kickxellomycotina fungi.</title>
        <authorList>
            <person name="Reynolds N.K."/>
            <person name="Stajich J.E."/>
            <person name="Barry K."/>
            <person name="Grigoriev I.V."/>
            <person name="Crous P."/>
            <person name="Smith M.E."/>
        </authorList>
    </citation>
    <scope>NUCLEOTIDE SEQUENCE</scope>
    <source>
        <strain evidence="1">CBS 190363</strain>
    </source>
</reference>
<keyword evidence="2" id="KW-1185">Reference proteome</keyword>
<dbReference type="Proteomes" id="UP001139981">
    <property type="component" value="Unassembled WGS sequence"/>
</dbReference>
<evidence type="ECO:0000313" key="1">
    <source>
        <dbReference type="EMBL" id="KAJ2879631.1"/>
    </source>
</evidence>
<dbReference type="EMBL" id="JANBVB010003277">
    <property type="protein sequence ID" value="KAJ2879631.1"/>
    <property type="molecule type" value="Genomic_DNA"/>
</dbReference>
<feature type="non-terminal residue" evidence="1">
    <location>
        <position position="1"/>
    </location>
</feature>
<evidence type="ECO:0000313" key="2">
    <source>
        <dbReference type="Proteomes" id="UP001139981"/>
    </source>
</evidence>
<sequence length="127" mass="13855">KELQRIASTAASPQIIHPDDFVALSVKRLVDMSRRVNDATLAEEAAQNKLQSTLPALLALPEFSSEGCDTDGDGDANTREKRSSFGDGAFTLWEALLADAKTCRKLESSVQQAMEGEVYAIKAIERR</sequence>
<protein>
    <submittedName>
        <fullName evidence="1">Uncharacterized protein</fullName>
    </submittedName>
</protein>
<feature type="non-terminal residue" evidence="1">
    <location>
        <position position="127"/>
    </location>
</feature>
<comment type="caution">
    <text evidence="1">The sequence shown here is derived from an EMBL/GenBank/DDBJ whole genome shotgun (WGS) entry which is preliminary data.</text>
</comment>
<organism evidence="1 2">
    <name type="scientific">Coemansia aciculifera</name>
    <dbReference type="NCBI Taxonomy" id="417176"/>
    <lineage>
        <taxon>Eukaryota</taxon>
        <taxon>Fungi</taxon>
        <taxon>Fungi incertae sedis</taxon>
        <taxon>Zoopagomycota</taxon>
        <taxon>Kickxellomycotina</taxon>
        <taxon>Kickxellomycetes</taxon>
        <taxon>Kickxellales</taxon>
        <taxon>Kickxellaceae</taxon>
        <taxon>Coemansia</taxon>
    </lineage>
</organism>
<proteinExistence type="predicted"/>